<comment type="caution">
    <text evidence="1">The sequence shown here is derived from an EMBL/GenBank/DDBJ whole genome shotgun (WGS) entry which is preliminary data.</text>
</comment>
<proteinExistence type="predicted"/>
<organism evidence="1 2">
    <name type="scientific">Candidatus Portnoybacteria bacterium CG02_land_8_20_14_3_00_45_8</name>
    <dbReference type="NCBI Taxonomy" id="1974807"/>
    <lineage>
        <taxon>Bacteria</taxon>
        <taxon>Candidatus Portnoyibacteriota</taxon>
    </lineage>
</organism>
<dbReference type="Gene3D" id="1.20.1440.60">
    <property type="entry name" value="23S rRNA-intervening sequence"/>
    <property type="match status" value="1"/>
</dbReference>
<name>A0A2M7D6H9_9BACT</name>
<dbReference type="SUPFAM" id="SSF158446">
    <property type="entry name" value="IVS-encoded protein-like"/>
    <property type="match status" value="1"/>
</dbReference>
<evidence type="ECO:0000313" key="1">
    <source>
        <dbReference type="EMBL" id="PIV38601.1"/>
    </source>
</evidence>
<dbReference type="InterPro" id="IPR012657">
    <property type="entry name" value="23S_rRNA-intervening_sequence"/>
</dbReference>
<evidence type="ECO:0000313" key="2">
    <source>
        <dbReference type="Proteomes" id="UP000229247"/>
    </source>
</evidence>
<dbReference type="InterPro" id="IPR036583">
    <property type="entry name" value="23S_rRNA_IVS_sf"/>
</dbReference>
<dbReference type="AlphaFoldDB" id="A0A2M7D6H9"/>
<dbReference type="EMBL" id="PEUE01000031">
    <property type="protein sequence ID" value="PIV38601.1"/>
    <property type="molecule type" value="Genomic_DNA"/>
</dbReference>
<dbReference type="PANTHER" id="PTHR38471">
    <property type="entry name" value="FOUR HELIX BUNDLE PROTEIN"/>
    <property type="match status" value="1"/>
</dbReference>
<dbReference type="Proteomes" id="UP000229247">
    <property type="component" value="Unassembled WGS sequence"/>
</dbReference>
<reference evidence="2" key="1">
    <citation type="submission" date="2017-09" db="EMBL/GenBank/DDBJ databases">
        <title>Depth-based differentiation of microbial function through sediment-hosted aquifers and enrichment of novel symbionts in the deep terrestrial subsurface.</title>
        <authorList>
            <person name="Probst A.J."/>
            <person name="Ladd B."/>
            <person name="Jarett J.K."/>
            <person name="Geller-Mcgrath D.E."/>
            <person name="Sieber C.M.K."/>
            <person name="Emerson J.B."/>
            <person name="Anantharaman K."/>
            <person name="Thomas B.C."/>
            <person name="Malmstrom R."/>
            <person name="Stieglmeier M."/>
            <person name="Klingl A."/>
            <person name="Woyke T."/>
            <person name="Ryan C.M."/>
            <person name="Banfield J.F."/>
        </authorList>
    </citation>
    <scope>NUCLEOTIDE SEQUENCE [LARGE SCALE GENOMIC DNA]</scope>
</reference>
<dbReference type="PANTHER" id="PTHR38471:SF2">
    <property type="entry name" value="FOUR HELIX BUNDLE PROTEIN"/>
    <property type="match status" value="1"/>
</dbReference>
<dbReference type="Pfam" id="PF05635">
    <property type="entry name" value="23S_rRNA_IVP"/>
    <property type="match status" value="1"/>
</dbReference>
<dbReference type="CDD" id="cd16377">
    <property type="entry name" value="23S_rRNA_IVP_like"/>
    <property type="match status" value="1"/>
</dbReference>
<dbReference type="NCBIfam" id="TIGR02436">
    <property type="entry name" value="four helix bundle protein"/>
    <property type="match status" value="1"/>
</dbReference>
<protein>
    <submittedName>
        <fullName evidence="1">Four helix bundle protein</fullName>
    </submittedName>
</protein>
<gene>
    <name evidence="1" type="ORF">COS30_01235</name>
</gene>
<sequence length="121" mass="14150">MEGAGYKKLSLFQKADELTFLVYKHTGNFPREEVFGLTSQMRRAAVSVPANIVEGYSRNNKRERLQFYYIAKGSLAELEYYIDLAHRLKYLSNEKHKELNLKRSETGKLLNGFINYHIQKN</sequence>
<accession>A0A2M7D6H9</accession>